<dbReference type="AlphaFoldDB" id="A0A2P2Q7U5"/>
<evidence type="ECO:0000313" key="1">
    <source>
        <dbReference type="EMBL" id="MBX63053.1"/>
    </source>
</evidence>
<reference evidence="1" key="1">
    <citation type="submission" date="2018-02" db="EMBL/GenBank/DDBJ databases">
        <title>Rhizophora mucronata_Transcriptome.</title>
        <authorList>
            <person name="Meera S.P."/>
            <person name="Sreeshan A."/>
            <person name="Augustine A."/>
        </authorList>
    </citation>
    <scope>NUCLEOTIDE SEQUENCE</scope>
    <source>
        <tissue evidence="1">Leaf</tissue>
    </source>
</reference>
<organism evidence="1">
    <name type="scientific">Rhizophora mucronata</name>
    <name type="common">Asiatic mangrove</name>
    <dbReference type="NCBI Taxonomy" id="61149"/>
    <lineage>
        <taxon>Eukaryota</taxon>
        <taxon>Viridiplantae</taxon>
        <taxon>Streptophyta</taxon>
        <taxon>Embryophyta</taxon>
        <taxon>Tracheophyta</taxon>
        <taxon>Spermatophyta</taxon>
        <taxon>Magnoliopsida</taxon>
        <taxon>eudicotyledons</taxon>
        <taxon>Gunneridae</taxon>
        <taxon>Pentapetalae</taxon>
        <taxon>rosids</taxon>
        <taxon>fabids</taxon>
        <taxon>Malpighiales</taxon>
        <taxon>Rhizophoraceae</taxon>
        <taxon>Rhizophora</taxon>
    </lineage>
</organism>
<sequence length="56" mass="6362">MSMLRPSQGQKKEILCMLFSIFQSHLASSLPSSMIWPLAQCLPLSTSDACCRWKSW</sequence>
<dbReference type="EMBL" id="GGEC01082569">
    <property type="protein sequence ID" value="MBX63053.1"/>
    <property type="molecule type" value="Transcribed_RNA"/>
</dbReference>
<proteinExistence type="predicted"/>
<protein>
    <submittedName>
        <fullName evidence="1">Uncharacterized protein</fullName>
    </submittedName>
</protein>
<name>A0A2P2Q7U5_RHIMU</name>
<accession>A0A2P2Q7U5</accession>